<dbReference type="Proteomes" id="UP000825729">
    <property type="component" value="Unassembled WGS sequence"/>
</dbReference>
<dbReference type="AlphaFoldDB" id="A0AAV7FAJ4"/>
<dbReference type="FunFam" id="1.20.1440.340:FF:000002">
    <property type="entry name" value="Galactokinase"/>
    <property type="match status" value="1"/>
</dbReference>
<dbReference type="Gene3D" id="3.30.230.10">
    <property type="match status" value="1"/>
</dbReference>
<dbReference type="GO" id="GO:0004335">
    <property type="term" value="F:galactokinase activity"/>
    <property type="evidence" value="ECO:0007669"/>
    <property type="project" value="InterPro"/>
</dbReference>
<dbReference type="InterPro" id="IPR019741">
    <property type="entry name" value="Galactokinase_CS"/>
</dbReference>
<sequence length="498" mass="54418">MAHDGQPVPVFSSLEPVYGDGSLLEEAQLRFDKMKSKFVEVFRHQPDVFARSPGRVNLIGEHIDYEGYSVLPMAIRQDTIIAIRKHQPDESPKQLRIANVNDKYTMCTYPADPNQEIDLKNLKWGHYFLCGYKGFYDFAKSKGVDVGVPVGLDILVDGTVPTGSGLSSSAAFVCSSTIAIMAAFDKNFPKKEIAQLTCDCERHIGTQSGGMDQAISVMAKSGFAELIDFNPIKATDVKLPQGGSFVIAHSLAESQKAVTAATNYNNRVVECRLAAIVLGIKLGMKPKEALSKVKTLSDVEGLCIKFAEGRGSSDPVLAVKEFLNESPYTAEDIEKITEEGLPSVLENSPTSLAVLKAAKHFKLFQRASHVYSEARRVYVFRDTVQSNLSDEEKLKKLGDLMNDSHHSCSVLYECSCPELEELVKVCRDNGALGARLTGAGWGGCAVALVKESIVPQFIINLKESYYQARINKGTINKNDLGLYVFASKPSSGAAIIKL</sequence>
<dbReference type="Pfam" id="PF10509">
    <property type="entry name" value="GalKase_gal_bdg"/>
    <property type="match status" value="1"/>
</dbReference>
<dbReference type="GO" id="GO:0005524">
    <property type="term" value="F:ATP binding"/>
    <property type="evidence" value="ECO:0007669"/>
    <property type="project" value="UniProtKB-KW"/>
</dbReference>
<evidence type="ECO:0000256" key="3">
    <source>
        <dbReference type="ARBA" id="ARBA00022741"/>
    </source>
</evidence>
<evidence type="ECO:0000313" key="9">
    <source>
        <dbReference type="EMBL" id="KAG9457791.1"/>
    </source>
</evidence>
<comment type="caution">
    <text evidence="9">The sequence shown here is derived from an EMBL/GenBank/DDBJ whole genome shotgun (WGS) entry which is preliminary data.</text>
</comment>
<evidence type="ECO:0008006" key="11">
    <source>
        <dbReference type="Google" id="ProtNLM"/>
    </source>
</evidence>
<evidence type="ECO:0000313" key="10">
    <source>
        <dbReference type="Proteomes" id="UP000825729"/>
    </source>
</evidence>
<dbReference type="InterPro" id="IPR013750">
    <property type="entry name" value="GHMP_kinase_C_dom"/>
</dbReference>
<feature type="domain" description="Galactokinase N-terminal" evidence="8">
    <location>
        <begin position="37"/>
        <end position="85"/>
    </location>
</feature>
<feature type="domain" description="GHMP kinase C-terminal" evidence="7">
    <location>
        <begin position="393"/>
        <end position="455"/>
    </location>
</feature>
<dbReference type="InterPro" id="IPR036554">
    <property type="entry name" value="GHMP_kinase_C_sf"/>
</dbReference>
<dbReference type="PIRSF" id="PIRSF000530">
    <property type="entry name" value="Galactokinase"/>
    <property type="match status" value="1"/>
</dbReference>
<evidence type="ECO:0000256" key="1">
    <source>
        <dbReference type="ARBA" id="ARBA00006566"/>
    </source>
</evidence>
<name>A0AAV7FAJ4_ARIFI</name>
<keyword evidence="10" id="KW-1185">Reference proteome</keyword>
<dbReference type="InterPro" id="IPR020568">
    <property type="entry name" value="Ribosomal_Su5_D2-typ_SF"/>
</dbReference>
<comment type="similarity">
    <text evidence="1">Belongs to the GHMP kinase family. GalK subfamily.</text>
</comment>
<accession>A0AAV7FAJ4</accession>
<evidence type="ECO:0000256" key="5">
    <source>
        <dbReference type="ARBA" id="ARBA00022840"/>
    </source>
</evidence>
<evidence type="ECO:0000256" key="2">
    <source>
        <dbReference type="ARBA" id="ARBA00022679"/>
    </source>
</evidence>
<dbReference type="PROSITE" id="PS00627">
    <property type="entry name" value="GHMP_KINASES_ATP"/>
    <property type="match status" value="1"/>
</dbReference>
<dbReference type="SUPFAM" id="SSF54211">
    <property type="entry name" value="Ribosomal protein S5 domain 2-like"/>
    <property type="match status" value="1"/>
</dbReference>
<dbReference type="FunFam" id="3.30.230.10:FF:000046">
    <property type="entry name" value="galactokinase-like isoform X1"/>
    <property type="match status" value="1"/>
</dbReference>
<dbReference type="EMBL" id="JAINDJ010000002">
    <property type="protein sequence ID" value="KAG9457791.1"/>
    <property type="molecule type" value="Genomic_DNA"/>
</dbReference>
<keyword evidence="3" id="KW-0547">Nucleotide-binding</keyword>
<dbReference type="PANTHER" id="PTHR10457">
    <property type="entry name" value="MEVALONATE KINASE/GALACTOKINASE"/>
    <property type="match status" value="1"/>
</dbReference>
<dbReference type="Gene3D" id="3.30.70.3170">
    <property type="match status" value="1"/>
</dbReference>
<keyword evidence="2" id="KW-0808">Transferase</keyword>
<dbReference type="GO" id="GO:0006012">
    <property type="term" value="P:galactose metabolic process"/>
    <property type="evidence" value="ECO:0007669"/>
    <property type="project" value="InterPro"/>
</dbReference>
<dbReference type="SUPFAM" id="SSF55060">
    <property type="entry name" value="GHMP Kinase, C-terminal domain"/>
    <property type="match status" value="1"/>
</dbReference>
<proteinExistence type="inferred from homology"/>
<dbReference type="InterPro" id="IPR000705">
    <property type="entry name" value="Galactokinase"/>
</dbReference>
<keyword evidence="5" id="KW-0067">ATP-binding</keyword>
<evidence type="ECO:0000259" key="6">
    <source>
        <dbReference type="Pfam" id="PF00288"/>
    </source>
</evidence>
<dbReference type="GO" id="GO:0005829">
    <property type="term" value="C:cytosol"/>
    <property type="evidence" value="ECO:0007669"/>
    <property type="project" value="TreeGrafter"/>
</dbReference>
<feature type="domain" description="GHMP kinase N-terminal" evidence="6">
    <location>
        <begin position="147"/>
        <end position="219"/>
    </location>
</feature>
<dbReference type="InterPro" id="IPR006206">
    <property type="entry name" value="Mevalonate/galactokinase"/>
</dbReference>
<organism evidence="9 10">
    <name type="scientific">Aristolochia fimbriata</name>
    <name type="common">White veined hardy Dutchman's pipe vine</name>
    <dbReference type="NCBI Taxonomy" id="158543"/>
    <lineage>
        <taxon>Eukaryota</taxon>
        <taxon>Viridiplantae</taxon>
        <taxon>Streptophyta</taxon>
        <taxon>Embryophyta</taxon>
        <taxon>Tracheophyta</taxon>
        <taxon>Spermatophyta</taxon>
        <taxon>Magnoliopsida</taxon>
        <taxon>Magnoliidae</taxon>
        <taxon>Piperales</taxon>
        <taxon>Aristolochiaceae</taxon>
        <taxon>Aristolochia</taxon>
    </lineage>
</organism>
<dbReference type="InterPro" id="IPR019539">
    <property type="entry name" value="GalKase_N"/>
</dbReference>
<dbReference type="Pfam" id="PF00288">
    <property type="entry name" value="GHMP_kinases_N"/>
    <property type="match status" value="1"/>
</dbReference>
<dbReference type="PROSITE" id="PS00106">
    <property type="entry name" value="GALACTOKINASE"/>
    <property type="match status" value="1"/>
</dbReference>
<evidence type="ECO:0000259" key="8">
    <source>
        <dbReference type="Pfam" id="PF10509"/>
    </source>
</evidence>
<evidence type="ECO:0000256" key="4">
    <source>
        <dbReference type="ARBA" id="ARBA00022777"/>
    </source>
</evidence>
<dbReference type="Pfam" id="PF08544">
    <property type="entry name" value="GHMP_kinases_C"/>
    <property type="match status" value="1"/>
</dbReference>
<dbReference type="InterPro" id="IPR014721">
    <property type="entry name" value="Ribsml_uS5_D2-typ_fold_subgr"/>
</dbReference>
<dbReference type="InterPro" id="IPR006204">
    <property type="entry name" value="GHMP_kinase_N_dom"/>
</dbReference>
<dbReference type="InterPro" id="IPR006203">
    <property type="entry name" value="GHMP_knse_ATP-bd_CS"/>
</dbReference>
<dbReference type="PRINTS" id="PR00959">
    <property type="entry name" value="MEVGALKINASE"/>
</dbReference>
<protein>
    <recommendedName>
        <fullName evidence="11">Galactokinase</fullName>
    </recommendedName>
</protein>
<gene>
    <name evidence="9" type="ORF">H6P81_002299</name>
</gene>
<evidence type="ECO:0000259" key="7">
    <source>
        <dbReference type="Pfam" id="PF08544"/>
    </source>
</evidence>
<dbReference type="NCBIfam" id="TIGR00131">
    <property type="entry name" value="gal_kin"/>
    <property type="match status" value="1"/>
</dbReference>
<keyword evidence="4" id="KW-0418">Kinase</keyword>
<reference evidence="9 10" key="1">
    <citation type="submission" date="2021-07" db="EMBL/GenBank/DDBJ databases">
        <title>The Aristolochia fimbriata genome: insights into angiosperm evolution, floral development and chemical biosynthesis.</title>
        <authorList>
            <person name="Jiao Y."/>
        </authorList>
    </citation>
    <scope>NUCLEOTIDE SEQUENCE [LARGE SCALE GENOMIC DNA]</scope>
    <source>
        <strain evidence="9">IBCAS-2021</strain>
        <tissue evidence="9">Leaf</tissue>
    </source>
</reference>
<dbReference type="PRINTS" id="PR00473">
    <property type="entry name" value="GALCTOKINASE"/>
</dbReference>
<dbReference type="PANTHER" id="PTHR10457:SF7">
    <property type="entry name" value="GALACTOKINASE-RELATED"/>
    <property type="match status" value="1"/>
</dbReference>
<dbReference type="Gene3D" id="1.20.1440.340">
    <property type="match status" value="1"/>
</dbReference>